<organism evidence="2 3">
    <name type="scientific">Hydrogenophaga crocea</name>
    <dbReference type="NCBI Taxonomy" id="2716225"/>
    <lineage>
        <taxon>Bacteria</taxon>
        <taxon>Pseudomonadati</taxon>
        <taxon>Pseudomonadota</taxon>
        <taxon>Betaproteobacteria</taxon>
        <taxon>Burkholderiales</taxon>
        <taxon>Comamonadaceae</taxon>
        <taxon>Hydrogenophaga</taxon>
    </lineage>
</organism>
<keyword evidence="3" id="KW-1185">Reference proteome</keyword>
<reference evidence="2 3" key="1">
    <citation type="submission" date="2020-03" db="EMBL/GenBank/DDBJ databases">
        <title>Hydrogenophaga sp. nov. isolated from cyanobacterial mat.</title>
        <authorList>
            <person name="Thorat V."/>
            <person name="Kirdat K."/>
            <person name="Tiwarekar B."/>
            <person name="Costa E.D."/>
            <person name="Yadav A."/>
        </authorList>
    </citation>
    <scope>NUCLEOTIDE SEQUENCE [LARGE SCALE GENOMIC DNA]</scope>
    <source>
        <strain evidence="2 3">BA0156</strain>
    </source>
</reference>
<evidence type="ECO:0008006" key="4">
    <source>
        <dbReference type="Google" id="ProtNLM"/>
    </source>
</evidence>
<evidence type="ECO:0000256" key="1">
    <source>
        <dbReference type="SAM" id="SignalP"/>
    </source>
</evidence>
<accession>A0A6G8IKI6</accession>
<evidence type="ECO:0000313" key="3">
    <source>
        <dbReference type="Proteomes" id="UP000503162"/>
    </source>
</evidence>
<evidence type="ECO:0000313" key="2">
    <source>
        <dbReference type="EMBL" id="QIM53671.1"/>
    </source>
</evidence>
<name>A0A6G8IKI6_9BURK</name>
<protein>
    <recommendedName>
        <fullName evidence="4">WxL domain-containing protein</fullName>
    </recommendedName>
</protein>
<dbReference type="EMBL" id="CP049989">
    <property type="protein sequence ID" value="QIM53671.1"/>
    <property type="molecule type" value="Genomic_DNA"/>
</dbReference>
<dbReference type="RefSeq" id="WP_166228908.1">
    <property type="nucleotide sequence ID" value="NZ_CP049989.1"/>
</dbReference>
<feature type="chain" id="PRO_5026167736" description="WxL domain-containing protein" evidence="1">
    <location>
        <begin position="26"/>
        <end position="200"/>
    </location>
</feature>
<proteinExistence type="predicted"/>
<dbReference type="Proteomes" id="UP000503162">
    <property type="component" value="Chromosome"/>
</dbReference>
<dbReference type="KEGG" id="hcz:G9Q37_16685"/>
<sequence>MKASRQLLALAAAAAAVFGTSIANAESTYGYNTTGAAVSATARVAVNVTVPKVIMLRVGSDNTAVDTVAITLTPNGVGAEGNALPFSWDGSAPTFTASTAPGLAAYAWTNVTGATLNGAVTTPDAGTTGLTAAAIDVTASTTGTNPLPHPGTNTGTFTPVALAPNVAYSGTWTFGLNPTAAAAAAAGTFSQTVTYTASAL</sequence>
<dbReference type="AlphaFoldDB" id="A0A6G8IKI6"/>
<keyword evidence="1" id="KW-0732">Signal</keyword>
<gene>
    <name evidence="2" type="ORF">G9Q37_16685</name>
</gene>
<feature type="signal peptide" evidence="1">
    <location>
        <begin position="1"/>
        <end position="25"/>
    </location>
</feature>